<keyword evidence="3" id="KW-0813">Transport</keyword>
<evidence type="ECO:0000256" key="7">
    <source>
        <dbReference type="ARBA" id="ARBA00023136"/>
    </source>
</evidence>
<dbReference type="PANTHER" id="PTHR34975:SF2">
    <property type="entry name" value="SPORE GERMINATION PROTEIN A2"/>
    <property type="match status" value="1"/>
</dbReference>
<sequence length="366" mass="41011">MLENGKIGVRQLTILVILISIGDAILVLPSIPAIEAKQDAWISVVIGLAIGLPIVYLLTIVGKLYPGLTVVEYNEKILGTWLGKAISLFFLSYLFFSAAAHLRESSDFMITNIMPETPIMAINILFLGIIVMGARLGLETLTRTAEILFPWFILLLLMFILFLIPQADIKNMLPVLGEGIKPVIRGSIASAAFPFAELVVFLMVFPYVNQTNRIRRSFLLGALLGGIVLIAIVALSILVLGADLVARNIYPSFFMAKKISIGNFLERVEAILAIIWFISIYFKITLYYYAFNLGLAQTLKLREYRFLTLPSGMILLLLSLMVAPNITYYNEVISKYWPNLDFTYSILLPLLLLGVYALRKKFKRNM</sequence>
<keyword evidence="5 8" id="KW-0812">Transmembrane</keyword>
<dbReference type="Gene3D" id="1.20.1740.10">
    <property type="entry name" value="Amino acid/polyamine transporter I"/>
    <property type="match status" value="1"/>
</dbReference>
<feature type="transmembrane region" description="Helical" evidence="8">
    <location>
        <begin position="12"/>
        <end position="34"/>
    </location>
</feature>
<dbReference type="Proteomes" id="UP000297900">
    <property type="component" value="Unassembled WGS sequence"/>
</dbReference>
<evidence type="ECO:0000256" key="1">
    <source>
        <dbReference type="ARBA" id="ARBA00004141"/>
    </source>
</evidence>
<dbReference type="GO" id="GO:0009847">
    <property type="term" value="P:spore germination"/>
    <property type="evidence" value="ECO:0007669"/>
    <property type="project" value="InterPro"/>
</dbReference>
<dbReference type="OrthoDB" id="2078716at2"/>
<keyword evidence="4" id="KW-0309">Germination</keyword>
<feature type="transmembrane region" description="Helical" evidence="8">
    <location>
        <begin position="217"/>
        <end position="250"/>
    </location>
</feature>
<feature type="transmembrane region" description="Helical" evidence="8">
    <location>
        <begin position="77"/>
        <end position="99"/>
    </location>
</feature>
<evidence type="ECO:0000256" key="6">
    <source>
        <dbReference type="ARBA" id="ARBA00022989"/>
    </source>
</evidence>
<feature type="transmembrane region" description="Helical" evidence="8">
    <location>
        <begin position="145"/>
        <end position="164"/>
    </location>
</feature>
<protein>
    <submittedName>
        <fullName evidence="9">Spore gernimation protein</fullName>
    </submittedName>
</protein>
<comment type="caution">
    <text evidence="9">The sequence shown here is derived from an EMBL/GenBank/DDBJ whole genome shotgun (WGS) entry which is preliminary data.</text>
</comment>
<evidence type="ECO:0000256" key="4">
    <source>
        <dbReference type="ARBA" id="ARBA00022544"/>
    </source>
</evidence>
<feature type="transmembrane region" description="Helical" evidence="8">
    <location>
        <begin position="119"/>
        <end position="138"/>
    </location>
</feature>
<evidence type="ECO:0000256" key="3">
    <source>
        <dbReference type="ARBA" id="ARBA00022448"/>
    </source>
</evidence>
<feature type="transmembrane region" description="Helical" evidence="8">
    <location>
        <begin position="270"/>
        <end position="291"/>
    </location>
</feature>
<dbReference type="Pfam" id="PF03845">
    <property type="entry name" value="Spore_permease"/>
    <property type="match status" value="1"/>
</dbReference>
<accession>A0A4Y8LZ46</accession>
<feature type="transmembrane region" description="Helical" evidence="8">
    <location>
        <begin position="184"/>
        <end position="205"/>
    </location>
</feature>
<evidence type="ECO:0000256" key="2">
    <source>
        <dbReference type="ARBA" id="ARBA00007998"/>
    </source>
</evidence>
<keyword evidence="10" id="KW-1185">Reference proteome</keyword>
<evidence type="ECO:0000313" key="10">
    <source>
        <dbReference type="Proteomes" id="UP000297900"/>
    </source>
</evidence>
<evidence type="ECO:0000256" key="8">
    <source>
        <dbReference type="SAM" id="Phobius"/>
    </source>
</evidence>
<organism evidence="9 10">
    <name type="scientific">Cohnella luojiensis</name>
    <dbReference type="NCBI Taxonomy" id="652876"/>
    <lineage>
        <taxon>Bacteria</taxon>
        <taxon>Bacillati</taxon>
        <taxon>Bacillota</taxon>
        <taxon>Bacilli</taxon>
        <taxon>Bacillales</taxon>
        <taxon>Paenibacillaceae</taxon>
        <taxon>Cohnella</taxon>
    </lineage>
</organism>
<evidence type="ECO:0000256" key="5">
    <source>
        <dbReference type="ARBA" id="ARBA00022692"/>
    </source>
</evidence>
<comment type="subcellular location">
    <subcellularLocation>
        <location evidence="1">Membrane</location>
        <topology evidence="1">Multi-pass membrane protein</topology>
    </subcellularLocation>
</comment>
<dbReference type="NCBIfam" id="TIGR00912">
    <property type="entry name" value="2A0309"/>
    <property type="match status" value="1"/>
</dbReference>
<feature type="transmembrane region" description="Helical" evidence="8">
    <location>
        <begin position="342"/>
        <end position="358"/>
    </location>
</feature>
<feature type="transmembrane region" description="Helical" evidence="8">
    <location>
        <begin position="303"/>
        <end position="322"/>
    </location>
</feature>
<keyword evidence="6 8" id="KW-1133">Transmembrane helix</keyword>
<feature type="transmembrane region" description="Helical" evidence="8">
    <location>
        <begin position="40"/>
        <end position="65"/>
    </location>
</feature>
<comment type="similarity">
    <text evidence="2">Belongs to the amino acid-polyamine-organocation (APC) superfamily. Spore germination protein (SGP) (TC 2.A.3.9) family.</text>
</comment>
<evidence type="ECO:0000313" key="9">
    <source>
        <dbReference type="EMBL" id="TFE26626.1"/>
    </source>
</evidence>
<reference evidence="9 10" key="1">
    <citation type="submission" date="2019-03" db="EMBL/GenBank/DDBJ databases">
        <title>Cohnella endophytica sp. nov., a novel endophytic bacterium isolated from bark of Sonneratia apetala.</title>
        <authorList>
            <person name="Tuo L."/>
        </authorList>
    </citation>
    <scope>NUCLEOTIDE SEQUENCE [LARGE SCALE GENOMIC DNA]</scope>
    <source>
        <strain evidence="9 10">CCTCC AB 208254</strain>
    </source>
</reference>
<dbReference type="InterPro" id="IPR004761">
    <property type="entry name" value="Spore_GerAB"/>
</dbReference>
<dbReference type="RefSeq" id="WP_135152230.1">
    <property type="nucleotide sequence ID" value="NZ_SOMN01000012.1"/>
</dbReference>
<dbReference type="EMBL" id="SOMN01000012">
    <property type="protein sequence ID" value="TFE26626.1"/>
    <property type="molecule type" value="Genomic_DNA"/>
</dbReference>
<dbReference type="AlphaFoldDB" id="A0A4Y8LZ46"/>
<proteinExistence type="inferred from homology"/>
<dbReference type="PANTHER" id="PTHR34975">
    <property type="entry name" value="SPORE GERMINATION PROTEIN A2"/>
    <property type="match status" value="1"/>
</dbReference>
<keyword evidence="7 8" id="KW-0472">Membrane</keyword>
<gene>
    <name evidence="9" type="ORF">E2980_10925</name>
</gene>
<name>A0A4Y8LZ46_9BACL</name>
<dbReference type="GO" id="GO:0016020">
    <property type="term" value="C:membrane"/>
    <property type="evidence" value="ECO:0007669"/>
    <property type="project" value="UniProtKB-SubCell"/>
</dbReference>